<dbReference type="Pfam" id="PF13424">
    <property type="entry name" value="TPR_12"/>
    <property type="match status" value="2"/>
</dbReference>
<evidence type="ECO:0000313" key="4">
    <source>
        <dbReference type="Proteomes" id="UP000004095"/>
    </source>
</evidence>
<dbReference type="Pfam" id="PF12770">
    <property type="entry name" value="CHAT"/>
    <property type="match status" value="1"/>
</dbReference>
<feature type="repeat" description="TPR" evidence="1">
    <location>
        <begin position="276"/>
        <end position="309"/>
    </location>
</feature>
<accession>A1ZZR8</accession>
<protein>
    <submittedName>
        <fullName evidence="3">Tetratricopeptide repeat domain protein</fullName>
    </submittedName>
</protein>
<dbReference type="eggNOG" id="COG4995">
    <property type="taxonomic scope" value="Bacteria"/>
</dbReference>
<reference evidence="3 4" key="1">
    <citation type="submission" date="2007-01" db="EMBL/GenBank/DDBJ databases">
        <authorList>
            <person name="Haygood M."/>
            <person name="Podell S."/>
            <person name="Anderson C."/>
            <person name="Hopkinson B."/>
            <person name="Roe K."/>
            <person name="Barbeau K."/>
            <person name="Gaasterland T."/>
            <person name="Ferriera S."/>
            <person name="Johnson J."/>
            <person name="Kravitz S."/>
            <person name="Beeson K."/>
            <person name="Sutton G."/>
            <person name="Rogers Y.-H."/>
            <person name="Friedman R."/>
            <person name="Frazier M."/>
            <person name="Venter J.C."/>
        </authorList>
    </citation>
    <scope>NUCLEOTIDE SEQUENCE [LARGE SCALE GENOMIC DNA]</scope>
    <source>
        <strain evidence="3 4">ATCC 23134</strain>
    </source>
</reference>
<dbReference type="InterPro" id="IPR024983">
    <property type="entry name" value="CHAT_dom"/>
</dbReference>
<keyword evidence="1" id="KW-0802">TPR repeat</keyword>
<name>A1ZZR8_MICM2</name>
<dbReference type="InterPro" id="IPR011990">
    <property type="entry name" value="TPR-like_helical_dom_sf"/>
</dbReference>
<dbReference type="PROSITE" id="PS50005">
    <property type="entry name" value="TPR"/>
    <property type="match status" value="4"/>
</dbReference>
<dbReference type="PANTHER" id="PTHR10098">
    <property type="entry name" value="RAPSYN-RELATED"/>
    <property type="match status" value="1"/>
</dbReference>
<evidence type="ECO:0000256" key="1">
    <source>
        <dbReference type="PROSITE-ProRule" id="PRU00339"/>
    </source>
</evidence>
<dbReference type="SUPFAM" id="SSF48452">
    <property type="entry name" value="TPR-like"/>
    <property type="match status" value="3"/>
</dbReference>
<dbReference type="InterPro" id="IPR019734">
    <property type="entry name" value="TPR_rpt"/>
</dbReference>
<feature type="repeat" description="TPR" evidence="1">
    <location>
        <begin position="152"/>
        <end position="185"/>
    </location>
</feature>
<dbReference type="EMBL" id="AAWS01000081">
    <property type="protein sequence ID" value="EAY24126.1"/>
    <property type="molecule type" value="Genomic_DNA"/>
</dbReference>
<evidence type="ECO:0000313" key="3">
    <source>
        <dbReference type="EMBL" id="EAY24126.1"/>
    </source>
</evidence>
<dbReference type="SMART" id="SM00028">
    <property type="entry name" value="TPR"/>
    <property type="match status" value="5"/>
</dbReference>
<dbReference type="Gene3D" id="1.25.40.10">
    <property type="entry name" value="Tetratricopeptide repeat domain"/>
    <property type="match status" value="2"/>
</dbReference>
<comment type="caution">
    <text evidence="3">The sequence shown here is derived from an EMBL/GenBank/DDBJ whole genome shotgun (WGS) entry which is preliminary data.</text>
</comment>
<dbReference type="PANTHER" id="PTHR10098:SF108">
    <property type="entry name" value="TETRATRICOPEPTIDE REPEAT PROTEIN 28"/>
    <property type="match status" value="1"/>
</dbReference>
<dbReference type="AlphaFoldDB" id="A1ZZR8"/>
<proteinExistence type="predicted"/>
<feature type="repeat" description="TPR" evidence="1">
    <location>
        <begin position="234"/>
        <end position="267"/>
    </location>
</feature>
<sequence length="923" mass="106307">MENLRQLLTYILLSLTITYSTVAQTKPTNFSNFQQKADSLQKMGKFELANQYFVKTNQQLYKAEKWARYLTNSKQIIINLLKLQKFDLCYETTLLLLQKVKPISYSTHHFRAFTYSILSFLSLSRNHIKKAIFYDKKALQLSLKHNNLKTLPSVYINLASSYRSIGAFELAESYLKKAMSLLKNSESRALYANAFNNLAIVYKDKKEYGKALYHAKQALNIRKSIYSNGHASIDNSFQLLGLIYRSSKNYEKALVYFHESLIYRKKKYNATHHLIASALFNKGKTYYHQKIYDQALKHYHKSLYIWQKYKQNTPVTNTYNAIASVYQNQLKTQEALKAYQKALCYNSKTFKDSNNVAATPGSSEYNNGRLFMESLRGKAAVLMAKGDAGSLEIALKTYQLCDELIQKFRQQYVRHQDKLMLAKISAEVYENALVTCYRLMRQQKNKEALYTQLAFHFSERNKASILREALQEANARFGLPQKLVDQEQDLKVNLAYYTKQLANAQARKDSVKVNRYQNKLFDLNQQHEQLTQTLEKNYPSYYQLKYKTALVNLKRIQQSLPAQALLVEYFTTPSQLYAFAVSKTQAKMLALPGGKSFHGIIKKYGRSIKTRKRAGDFAKASYKAYQTLMAPLEPYMANKTQIIVISDGKLLGVPFEPLISKKAPEMIAQFDGLDFMIKQYQFLYHYSANLMVQPMLRKQPAQRNDFLGMAPVFTKNSQGNTRDESANQPPQALPYTEKEIDKISDVFKQNGRHQIKSVLHTNATEQSFKTIGQQYKYIHLATHSVTNAQQPELAYIQFEPTPANKDSYNEGKLYANEIYALSLNADLVVLSSCESGSGKIERGEGMMGLNRSFLYAGARHVMYSLWKVKDRPTSEFMINFYKKLVVGKHSFSKALQLAKQEYIKTHPLKRPHDWAGFLIIGQL</sequence>
<dbReference type="Proteomes" id="UP000004095">
    <property type="component" value="Unassembled WGS sequence"/>
</dbReference>
<keyword evidence="4" id="KW-1185">Reference proteome</keyword>
<organism evidence="3 4">
    <name type="scientific">Microscilla marina ATCC 23134</name>
    <dbReference type="NCBI Taxonomy" id="313606"/>
    <lineage>
        <taxon>Bacteria</taxon>
        <taxon>Pseudomonadati</taxon>
        <taxon>Bacteroidota</taxon>
        <taxon>Cytophagia</taxon>
        <taxon>Cytophagales</taxon>
        <taxon>Microscillaceae</taxon>
        <taxon>Microscilla</taxon>
    </lineage>
</organism>
<dbReference type="Pfam" id="PF13374">
    <property type="entry name" value="TPR_10"/>
    <property type="match status" value="1"/>
</dbReference>
<feature type="repeat" description="TPR" evidence="1">
    <location>
        <begin position="316"/>
        <end position="349"/>
    </location>
</feature>
<dbReference type="OrthoDB" id="9771112at2"/>
<evidence type="ECO:0000259" key="2">
    <source>
        <dbReference type="Pfam" id="PF12770"/>
    </source>
</evidence>
<dbReference type="eggNOG" id="COG0457">
    <property type="taxonomic scope" value="Bacteria"/>
</dbReference>
<gene>
    <name evidence="3" type="ORF">M23134_06043</name>
</gene>
<feature type="domain" description="CHAT" evidence="2">
    <location>
        <begin position="623"/>
        <end position="922"/>
    </location>
</feature>